<keyword evidence="1" id="KW-0812">Transmembrane</keyword>
<evidence type="ECO:0000313" key="2">
    <source>
        <dbReference type="EMBL" id="KAB7504250.1"/>
    </source>
</evidence>
<gene>
    <name evidence="2" type="ORF">Anas_08213</name>
</gene>
<protein>
    <recommendedName>
        <fullName evidence="4">Glucuronosyltransferase</fullName>
    </recommendedName>
</protein>
<sequence length="89" mass="10646">MPVFGDQKGNVVAAETDGWVRMLKWEELTEKTLFSAIMDTMHNIRYQIYNMDAWAFIISVVILLLSLFFLILKYFYKCLKRRLFKIKTE</sequence>
<feature type="transmembrane region" description="Helical" evidence="1">
    <location>
        <begin position="53"/>
        <end position="76"/>
    </location>
</feature>
<keyword evidence="3" id="KW-1185">Reference proteome</keyword>
<dbReference type="Proteomes" id="UP000326759">
    <property type="component" value="Unassembled WGS sequence"/>
</dbReference>
<evidence type="ECO:0000256" key="1">
    <source>
        <dbReference type="SAM" id="Phobius"/>
    </source>
</evidence>
<keyword evidence="1" id="KW-1133">Transmembrane helix</keyword>
<reference evidence="2 3" key="1">
    <citation type="journal article" date="2019" name="PLoS Biol.">
        <title>Sex chromosomes control vertical transmission of feminizing Wolbachia symbionts in an isopod.</title>
        <authorList>
            <person name="Becking T."/>
            <person name="Chebbi M.A."/>
            <person name="Giraud I."/>
            <person name="Moumen B."/>
            <person name="Laverre T."/>
            <person name="Caubet Y."/>
            <person name="Peccoud J."/>
            <person name="Gilbert C."/>
            <person name="Cordaux R."/>
        </authorList>
    </citation>
    <scope>NUCLEOTIDE SEQUENCE [LARGE SCALE GENOMIC DNA]</scope>
    <source>
        <strain evidence="2">ANa2</strain>
        <tissue evidence="2">Whole body excluding digestive tract and cuticle</tissue>
    </source>
</reference>
<accession>A0A5N5TH64</accession>
<name>A0A5N5TH64_9CRUS</name>
<organism evidence="2 3">
    <name type="scientific">Armadillidium nasatum</name>
    <dbReference type="NCBI Taxonomy" id="96803"/>
    <lineage>
        <taxon>Eukaryota</taxon>
        <taxon>Metazoa</taxon>
        <taxon>Ecdysozoa</taxon>
        <taxon>Arthropoda</taxon>
        <taxon>Crustacea</taxon>
        <taxon>Multicrustacea</taxon>
        <taxon>Malacostraca</taxon>
        <taxon>Eumalacostraca</taxon>
        <taxon>Peracarida</taxon>
        <taxon>Isopoda</taxon>
        <taxon>Oniscidea</taxon>
        <taxon>Crinocheta</taxon>
        <taxon>Armadillidiidae</taxon>
        <taxon>Armadillidium</taxon>
    </lineage>
</organism>
<comment type="caution">
    <text evidence="2">The sequence shown here is derived from an EMBL/GenBank/DDBJ whole genome shotgun (WGS) entry which is preliminary data.</text>
</comment>
<dbReference type="EMBL" id="SEYY01003495">
    <property type="protein sequence ID" value="KAB7504250.1"/>
    <property type="molecule type" value="Genomic_DNA"/>
</dbReference>
<keyword evidence="1" id="KW-0472">Membrane</keyword>
<evidence type="ECO:0000313" key="3">
    <source>
        <dbReference type="Proteomes" id="UP000326759"/>
    </source>
</evidence>
<dbReference type="AlphaFoldDB" id="A0A5N5TH64"/>
<evidence type="ECO:0008006" key="4">
    <source>
        <dbReference type="Google" id="ProtNLM"/>
    </source>
</evidence>
<proteinExistence type="predicted"/>